<sequence length="170" mass="17776">MPKDPPSAKSRVVKIIAVSGLSSWNTCKSCRRFCDGISFTPSSNSSNLPCSSKSSTSSGQTLSFACRNSAQIASTIERSLLNCTNTGIGRSPSLSASSANSHRKRCKTVDFPEPGLPTSSTFPCCTYLRIPASTSSRSIFVSGLFSADGGCDRSSGGFSTRTSTCKSVSV</sequence>
<reference evidence="1 2" key="1">
    <citation type="journal article" date="2020" name="Sci. Rep.">
        <title>A novel cyanobacterial geosmin producer, revising GeoA distribution and dispersion patterns in Bacteria.</title>
        <authorList>
            <person name="Churro C."/>
            <person name="Semedo-Aguiar A.P."/>
            <person name="Silva A.D."/>
            <person name="Pereira-Leal J.B."/>
            <person name="Leite R.B."/>
        </authorList>
    </citation>
    <scope>NUCLEOTIDE SEQUENCE [LARGE SCALE GENOMIC DNA]</scope>
    <source>
        <strain evidence="1 2">IPMA8</strain>
    </source>
</reference>
<organism evidence="1 2">
    <name type="scientific">Microcoleus asticus IPMA8</name>
    <dbReference type="NCBI Taxonomy" id="2563858"/>
    <lineage>
        <taxon>Bacteria</taxon>
        <taxon>Bacillati</taxon>
        <taxon>Cyanobacteriota</taxon>
        <taxon>Cyanophyceae</taxon>
        <taxon>Oscillatoriophycideae</taxon>
        <taxon>Oscillatoriales</taxon>
        <taxon>Microcoleaceae</taxon>
        <taxon>Microcoleus</taxon>
        <taxon>Microcoleus asticus</taxon>
    </lineage>
</organism>
<dbReference type="EMBL" id="SRRZ01000059">
    <property type="protein sequence ID" value="NQE35615.1"/>
    <property type="molecule type" value="Genomic_DNA"/>
</dbReference>
<keyword evidence="2" id="KW-1185">Reference proteome</keyword>
<gene>
    <name evidence="1" type="ORF">E5S67_03350</name>
</gene>
<proteinExistence type="predicted"/>
<evidence type="ECO:0000313" key="2">
    <source>
        <dbReference type="Proteomes" id="UP000702425"/>
    </source>
</evidence>
<accession>A0ABX2D1S2</accession>
<evidence type="ECO:0000313" key="1">
    <source>
        <dbReference type="EMBL" id="NQE35615.1"/>
    </source>
</evidence>
<dbReference type="Proteomes" id="UP000702425">
    <property type="component" value="Unassembled WGS sequence"/>
</dbReference>
<name>A0ABX2D1S2_9CYAN</name>
<protein>
    <submittedName>
        <fullName evidence="1">Uncharacterized protein</fullName>
    </submittedName>
</protein>
<comment type="caution">
    <text evidence="1">The sequence shown here is derived from an EMBL/GenBank/DDBJ whole genome shotgun (WGS) entry which is preliminary data.</text>
</comment>